<comment type="caution">
    <text evidence="2">The sequence shown here is derived from an EMBL/GenBank/DDBJ whole genome shotgun (WGS) entry which is preliminary data.</text>
</comment>
<dbReference type="AlphaFoldDB" id="A0A1C7MDG4"/>
<dbReference type="PANTHER" id="PTHR39474:SF1">
    <property type="entry name" value="FUNGAL SPECIFIC TRANSCRIPTION FACTOR"/>
    <property type="match status" value="1"/>
</dbReference>
<evidence type="ECO:0000256" key="1">
    <source>
        <dbReference type="SAM" id="MobiDB-lite"/>
    </source>
</evidence>
<dbReference type="EMBL" id="LUGG01000005">
    <property type="protein sequence ID" value="OBZ74406.1"/>
    <property type="molecule type" value="Genomic_DNA"/>
</dbReference>
<organism evidence="2 3">
    <name type="scientific">Grifola frondosa</name>
    <name type="common">Maitake</name>
    <name type="synonym">Polyporus frondosus</name>
    <dbReference type="NCBI Taxonomy" id="5627"/>
    <lineage>
        <taxon>Eukaryota</taxon>
        <taxon>Fungi</taxon>
        <taxon>Dikarya</taxon>
        <taxon>Basidiomycota</taxon>
        <taxon>Agaricomycotina</taxon>
        <taxon>Agaricomycetes</taxon>
        <taxon>Polyporales</taxon>
        <taxon>Grifolaceae</taxon>
        <taxon>Grifola</taxon>
    </lineage>
</organism>
<dbReference type="OrthoDB" id="4590138at2759"/>
<gene>
    <name evidence="2" type="ORF">A0H81_05721</name>
</gene>
<name>A0A1C7MDG4_GRIFR</name>
<accession>A0A1C7MDG4</accession>
<evidence type="ECO:0000313" key="2">
    <source>
        <dbReference type="EMBL" id="OBZ74406.1"/>
    </source>
</evidence>
<feature type="region of interest" description="Disordered" evidence="1">
    <location>
        <begin position="1"/>
        <end position="24"/>
    </location>
</feature>
<evidence type="ECO:0000313" key="3">
    <source>
        <dbReference type="Proteomes" id="UP000092993"/>
    </source>
</evidence>
<dbReference type="OMA" id="WAGMTEH"/>
<protein>
    <submittedName>
        <fullName evidence="2">Uncharacterized protein</fullName>
    </submittedName>
</protein>
<dbReference type="Proteomes" id="UP000092993">
    <property type="component" value="Unassembled WGS sequence"/>
</dbReference>
<proteinExistence type="predicted"/>
<dbReference type="STRING" id="5627.A0A1C7MDG4"/>
<sequence>MSKPTPDVAPLALPAPSESDHTHELNVSNGESFKFDAPGPIVVNSDGTLSRIANWPNMTPLERKRTVRVLAIRNQIRLSDREKRQLEGDGQAWQDPEVKLSIFGTTP</sequence>
<keyword evidence="3" id="KW-1185">Reference proteome</keyword>
<dbReference type="PANTHER" id="PTHR39474">
    <property type="entry name" value="UNNAMED PRODUCT"/>
    <property type="match status" value="1"/>
</dbReference>
<reference evidence="2 3" key="1">
    <citation type="submission" date="2016-03" db="EMBL/GenBank/DDBJ databases">
        <title>Whole genome sequencing of Grifola frondosa 9006-11.</title>
        <authorList>
            <person name="Min B."/>
            <person name="Park H."/>
            <person name="Kim J.-G."/>
            <person name="Cho H."/>
            <person name="Oh Y.-L."/>
            <person name="Kong W.-S."/>
            <person name="Choi I.-G."/>
        </authorList>
    </citation>
    <scope>NUCLEOTIDE SEQUENCE [LARGE SCALE GENOMIC DNA]</scope>
    <source>
        <strain evidence="2 3">9006-11</strain>
    </source>
</reference>